<sequence length="310" mass="35139">MSDQENGSQEEPKWLELKLPHLLYNETAKELHTTIQSEWDYTLWRHVIHDPLADLLAGETYLKNFHEKIKNDCLKNAQDISGVLLAIRNLWAYRLSCLKESSVFEVDFSEVFEVKAILLEAAMGSIDEYKHPKMIAKSLNRVAAGIRNNDRLKKLQISGFVSEKNTVWVPEGILYYLSHSHPMQVLKIIAEKCALAHTVLLADFMHKPSTTLSSSIFHFYCNSPDHLLPSLGFSHVKLSQTGDPDAHFGLLDNLLNLFNTLCILPRSMQTHPENGKPCCHLYLVQASSVPNQEKESFENIADITSSSPQI</sequence>
<dbReference type="InterPro" id="IPR007213">
    <property type="entry name" value="Ppm1/Ppm2/Tcmp"/>
</dbReference>
<dbReference type="InterPro" id="IPR029063">
    <property type="entry name" value="SAM-dependent_MTases_sf"/>
</dbReference>
<proteinExistence type="predicted"/>
<dbReference type="SUPFAM" id="SSF53335">
    <property type="entry name" value="S-adenosyl-L-methionine-dependent methyltransferases"/>
    <property type="match status" value="1"/>
</dbReference>
<protein>
    <submittedName>
        <fullName evidence="3">Uncharacterized protein</fullName>
    </submittedName>
</protein>
<dbReference type="Proteomes" id="UP001174677">
    <property type="component" value="Chromosome 2"/>
</dbReference>
<accession>A0ABQ9N3R1</accession>
<evidence type="ECO:0000256" key="2">
    <source>
        <dbReference type="ARBA" id="ARBA00022679"/>
    </source>
</evidence>
<keyword evidence="4" id="KW-1185">Reference proteome</keyword>
<dbReference type="Gene3D" id="3.40.50.150">
    <property type="entry name" value="Vaccinia Virus protein VP39"/>
    <property type="match status" value="1"/>
</dbReference>
<keyword evidence="1" id="KW-0489">Methyltransferase</keyword>
<evidence type="ECO:0000256" key="1">
    <source>
        <dbReference type="ARBA" id="ARBA00022603"/>
    </source>
</evidence>
<dbReference type="PANTHER" id="PTHR43619:SF8">
    <property type="entry name" value="LEUCINE CARBOXYL METHYLTRANSFERASE"/>
    <property type="match status" value="1"/>
</dbReference>
<dbReference type="EMBL" id="JARPOI010000002">
    <property type="protein sequence ID" value="KAJ9186585.1"/>
    <property type="molecule type" value="Genomic_DNA"/>
</dbReference>
<gene>
    <name evidence="3" type="ORF">P3X46_002137</name>
</gene>
<comment type="caution">
    <text evidence="3">The sequence shown here is derived from an EMBL/GenBank/DDBJ whole genome shotgun (WGS) entry which is preliminary data.</text>
</comment>
<name>A0ABQ9N3R1_HEVBR</name>
<organism evidence="3 4">
    <name type="scientific">Hevea brasiliensis</name>
    <name type="common">Para rubber tree</name>
    <name type="synonym">Siphonia brasiliensis</name>
    <dbReference type="NCBI Taxonomy" id="3981"/>
    <lineage>
        <taxon>Eukaryota</taxon>
        <taxon>Viridiplantae</taxon>
        <taxon>Streptophyta</taxon>
        <taxon>Embryophyta</taxon>
        <taxon>Tracheophyta</taxon>
        <taxon>Spermatophyta</taxon>
        <taxon>Magnoliopsida</taxon>
        <taxon>eudicotyledons</taxon>
        <taxon>Gunneridae</taxon>
        <taxon>Pentapetalae</taxon>
        <taxon>rosids</taxon>
        <taxon>fabids</taxon>
        <taxon>Malpighiales</taxon>
        <taxon>Euphorbiaceae</taxon>
        <taxon>Crotonoideae</taxon>
        <taxon>Micrandreae</taxon>
        <taxon>Hevea</taxon>
    </lineage>
</organism>
<dbReference type="PANTHER" id="PTHR43619">
    <property type="entry name" value="S-ADENOSYL-L-METHIONINE-DEPENDENT METHYLTRANSFERASE YKTD-RELATED"/>
    <property type="match status" value="1"/>
</dbReference>
<reference evidence="3" key="1">
    <citation type="journal article" date="2023" name="Plant Biotechnol. J.">
        <title>Chromosome-level wild Hevea brasiliensis genome provides new tools for genomic-assisted breeding and valuable loci to elevate rubber yield.</title>
        <authorList>
            <person name="Cheng H."/>
            <person name="Song X."/>
            <person name="Hu Y."/>
            <person name="Wu T."/>
            <person name="Yang Q."/>
            <person name="An Z."/>
            <person name="Feng S."/>
            <person name="Deng Z."/>
            <person name="Wu W."/>
            <person name="Zeng X."/>
            <person name="Tu M."/>
            <person name="Wang X."/>
            <person name="Huang H."/>
        </authorList>
    </citation>
    <scope>NUCLEOTIDE SEQUENCE</scope>
    <source>
        <strain evidence="3">MT/VB/25A 57/8</strain>
    </source>
</reference>
<evidence type="ECO:0000313" key="3">
    <source>
        <dbReference type="EMBL" id="KAJ9186585.1"/>
    </source>
</evidence>
<dbReference type="Pfam" id="PF04072">
    <property type="entry name" value="LCM"/>
    <property type="match status" value="1"/>
</dbReference>
<keyword evidence="2" id="KW-0808">Transferase</keyword>
<evidence type="ECO:0000313" key="4">
    <source>
        <dbReference type="Proteomes" id="UP001174677"/>
    </source>
</evidence>